<keyword evidence="7" id="KW-1185">Reference proteome</keyword>
<evidence type="ECO:0000313" key="6">
    <source>
        <dbReference type="EMBL" id="RXM94153.1"/>
    </source>
</evidence>
<reference evidence="6 7" key="1">
    <citation type="submission" date="2019-01" db="EMBL/GenBank/DDBJ databases">
        <title>Draft Genome and Complete Hox-Cluster Characterization of the Sterlet Sturgeon (Acipenser ruthenus).</title>
        <authorList>
            <person name="Wei Q."/>
        </authorList>
    </citation>
    <scope>NUCLEOTIDE SEQUENCE [LARGE SCALE GENOMIC DNA]</scope>
    <source>
        <strain evidence="6">WHYD16114868_AA</strain>
        <tissue evidence="6">Blood</tissue>
    </source>
</reference>
<evidence type="ECO:0000313" key="7">
    <source>
        <dbReference type="Proteomes" id="UP000289886"/>
    </source>
</evidence>
<sequence length="674" mass="76854">MDLMVEATPRRVFANAHTYHINSISVNSDYETYMSADDLRINLWNLEITNRSFNIVDIKPTNMEELTEVITAAEFHPNQCNTFVYSSSKGTIRLCDMRAMALCDKHAKFFEEPEDPSNRSFFSEIISSISDVKFSHSGRYMMTRDYLTVKVWDLNMENRPIETYQVHDYLRSKLCSLYENDCIFDKFECVWNGSDRHSDEALLKLAEPFGKVKCYNIQRVRNEAFIEMENPNEAEEMCRQYMKNPPLFHGKRLLVRLSWKYKKVTQGKRPPVPEESPKRSKRERAEQSKSEDETSSSSKSKTKEQEEGPPQKRVREEQQKEIQQEVSDLNETKEVSDTIETHETLESLEEPAEKVIPPTKEDTEANPSLDERNTLLESQKRKLPSLRSFSFKLFIDTQLTVFVAGGIIRTSVLKSWSVEGFPAGSLILATAQLLIRSGSPGMTDQSSDKVDSFDLGTSSDASMQGQDACGSQSHRNVDKAMNLFTTLGLSPEDLDSLTHIPEDQLTVETLPKIIMQLKAQRAKERGTASKRSRDDRSSSREQPNRAASKPSGVGKYGQLRKGSSRSYERLDYDEGKGGGSDRYPEPSRGHHESEYDRRGPAPVPERSFMERRTGFPSLSKIEDYHGILPKTFPHVCTLCDFDVHSVKVSIFQVFNVHALFNINPFQQTVLAFIG</sequence>
<dbReference type="GO" id="GO:0000159">
    <property type="term" value="C:protein phosphatase type 2A complex"/>
    <property type="evidence" value="ECO:0007669"/>
    <property type="project" value="UniProtKB-UniRule"/>
</dbReference>
<feature type="compositionally biased region" description="Basic and acidic residues" evidence="5">
    <location>
        <begin position="359"/>
        <end position="374"/>
    </location>
</feature>
<dbReference type="SMART" id="SM00320">
    <property type="entry name" value="WD40"/>
    <property type="match status" value="3"/>
</dbReference>
<dbReference type="PROSITE" id="PS01025">
    <property type="entry name" value="PR55_2"/>
    <property type="match status" value="1"/>
</dbReference>
<feature type="compositionally biased region" description="Basic and acidic residues" evidence="5">
    <location>
        <begin position="582"/>
        <end position="599"/>
    </location>
</feature>
<keyword evidence="2 4" id="KW-0853">WD repeat</keyword>
<dbReference type="InterPro" id="IPR001680">
    <property type="entry name" value="WD40_rpt"/>
</dbReference>
<dbReference type="GO" id="GO:0019888">
    <property type="term" value="F:protein phosphatase regulator activity"/>
    <property type="evidence" value="ECO:0007669"/>
    <property type="project" value="InterPro"/>
</dbReference>
<evidence type="ECO:0000256" key="3">
    <source>
        <dbReference type="ARBA" id="ARBA00022737"/>
    </source>
</evidence>
<dbReference type="InterPro" id="IPR015943">
    <property type="entry name" value="WD40/YVTN_repeat-like_dom_sf"/>
</dbReference>
<dbReference type="Gene3D" id="2.130.10.10">
    <property type="entry name" value="YVTN repeat-like/Quinoprotein amine dehydrogenase"/>
    <property type="match status" value="1"/>
</dbReference>
<dbReference type="InterPro" id="IPR000009">
    <property type="entry name" value="PP2A_PR55"/>
</dbReference>
<feature type="region of interest" description="Disordered" evidence="5">
    <location>
        <begin position="518"/>
        <end position="611"/>
    </location>
</feature>
<dbReference type="EMBL" id="SCEB01003700">
    <property type="protein sequence ID" value="RXM94153.1"/>
    <property type="molecule type" value="Genomic_DNA"/>
</dbReference>
<accession>A0A444V139</accession>
<organism evidence="6 7">
    <name type="scientific">Acipenser ruthenus</name>
    <name type="common">Sterlet sturgeon</name>
    <dbReference type="NCBI Taxonomy" id="7906"/>
    <lineage>
        <taxon>Eukaryota</taxon>
        <taxon>Metazoa</taxon>
        <taxon>Chordata</taxon>
        <taxon>Craniata</taxon>
        <taxon>Vertebrata</taxon>
        <taxon>Euteleostomi</taxon>
        <taxon>Actinopterygii</taxon>
        <taxon>Chondrostei</taxon>
        <taxon>Acipenseriformes</taxon>
        <taxon>Acipenseridae</taxon>
        <taxon>Acipenser</taxon>
    </lineage>
</organism>
<dbReference type="Gene3D" id="3.30.70.330">
    <property type="match status" value="1"/>
</dbReference>
<name>A0A444V139_ACIRT</name>
<feature type="compositionally biased region" description="Basic and acidic residues" evidence="5">
    <location>
        <begin position="521"/>
        <end position="543"/>
    </location>
</feature>
<comment type="similarity">
    <text evidence="1 4">Belongs to the phosphatase 2A regulatory subunit B family.</text>
</comment>
<gene>
    <name evidence="6" type="ORF">EOD39_18304</name>
</gene>
<feature type="compositionally biased region" description="Basic and acidic residues" evidence="5">
    <location>
        <begin position="301"/>
        <end position="323"/>
    </location>
</feature>
<dbReference type="PANTHER" id="PTHR11871">
    <property type="entry name" value="PROTEIN PHOSPHATASE PP2A REGULATORY SUBUNIT B"/>
    <property type="match status" value="1"/>
</dbReference>
<dbReference type="PRINTS" id="PR00600">
    <property type="entry name" value="PP2APR55"/>
</dbReference>
<dbReference type="SUPFAM" id="SSF50978">
    <property type="entry name" value="WD40 repeat-like"/>
    <property type="match status" value="1"/>
</dbReference>
<keyword evidence="3 4" id="KW-0677">Repeat</keyword>
<feature type="compositionally biased region" description="Polar residues" evidence="5">
    <location>
        <begin position="455"/>
        <end position="473"/>
    </location>
</feature>
<comment type="caution">
    <text evidence="6">The sequence shown here is derived from an EMBL/GenBank/DDBJ whole genome shotgun (WGS) entry which is preliminary data.</text>
</comment>
<dbReference type="InterPro" id="IPR018067">
    <property type="entry name" value="PP2A_PR55_CS"/>
</dbReference>
<feature type="region of interest" description="Disordered" evidence="5">
    <location>
        <begin position="265"/>
        <end position="374"/>
    </location>
</feature>
<dbReference type="InterPro" id="IPR012677">
    <property type="entry name" value="Nucleotide-bd_a/b_plait_sf"/>
</dbReference>
<feature type="compositionally biased region" description="Basic and acidic residues" evidence="5">
    <location>
        <begin position="330"/>
        <end position="345"/>
    </location>
</feature>
<feature type="compositionally biased region" description="Basic and acidic residues" evidence="5">
    <location>
        <begin position="271"/>
        <end position="292"/>
    </location>
</feature>
<evidence type="ECO:0000256" key="5">
    <source>
        <dbReference type="SAM" id="MobiDB-lite"/>
    </source>
</evidence>
<feature type="compositionally biased region" description="Basic and acidic residues" evidence="5">
    <location>
        <begin position="566"/>
        <end position="576"/>
    </location>
</feature>
<dbReference type="GO" id="GO:0003676">
    <property type="term" value="F:nucleic acid binding"/>
    <property type="evidence" value="ECO:0007669"/>
    <property type="project" value="InterPro"/>
</dbReference>
<dbReference type="AlphaFoldDB" id="A0A444V139"/>
<dbReference type="InterPro" id="IPR036322">
    <property type="entry name" value="WD40_repeat_dom_sf"/>
</dbReference>
<protein>
    <recommendedName>
        <fullName evidence="4">Serine/threonine-protein phosphatase 2A 55 kDa regulatory subunit B</fullName>
    </recommendedName>
</protein>
<evidence type="ECO:0000256" key="2">
    <source>
        <dbReference type="ARBA" id="ARBA00022574"/>
    </source>
</evidence>
<feature type="region of interest" description="Disordered" evidence="5">
    <location>
        <begin position="439"/>
        <end position="473"/>
    </location>
</feature>
<evidence type="ECO:0000256" key="4">
    <source>
        <dbReference type="RuleBase" id="RU331113"/>
    </source>
</evidence>
<dbReference type="InterPro" id="IPR035979">
    <property type="entry name" value="RBD_domain_sf"/>
</dbReference>
<evidence type="ECO:0000256" key="1">
    <source>
        <dbReference type="ARBA" id="ARBA00008259"/>
    </source>
</evidence>
<dbReference type="SUPFAM" id="SSF54928">
    <property type="entry name" value="RNA-binding domain, RBD"/>
    <property type="match status" value="1"/>
</dbReference>
<proteinExistence type="inferred from homology"/>
<dbReference type="Proteomes" id="UP000289886">
    <property type="component" value="Unassembled WGS sequence"/>
</dbReference>